<keyword evidence="4 7" id="KW-0812">Transmembrane</keyword>
<dbReference type="GO" id="GO:0008961">
    <property type="term" value="F:phosphatidylglycerol-prolipoprotein diacylglyceryl transferase activity"/>
    <property type="evidence" value="ECO:0007669"/>
    <property type="project" value="UniProtKB-UniRule"/>
</dbReference>
<keyword evidence="3 7" id="KW-0808">Transferase</keyword>
<dbReference type="AlphaFoldDB" id="A0AAP2CUY7"/>
<organism evidence="8 9">
    <name type="scientific">Harenicola maris</name>
    <dbReference type="NCBI Taxonomy" id="2841044"/>
    <lineage>
        <taxon>Bacteria</taxon>
        <taxon>Pseudomonadati</taxon>
        <taxon>Pseudomonadota</taxon>
        <taxon>Alphaproteobacteria</taxon>
        <taxon>Rhodobacterales</taxon>
        <taxon>Paracoccaceae</taxon>
        <taxon>Harenicola</taxon>
    </lineage>
</organism>
<evidence type="ECO:0000256" key="4">
    <source>
        <dbReference type="ARBA" id="ARBA00022692"/>
    </source>
</evidence>
<dbReference type="EMBL" id="JADQAZ010000002">
    <property type="protein sequence ID" value="MBT0958173.1"/>
    <property type="molecule type" value="Genomic_DNA"/>
</dbReference>
<feature type="transmembrane region" description="Helical" evidence="7">
    <location>
        <begin position="28"/>
        <end position="48"/>
    </location>
</feature>
<evidence type="ECO:0000256" key="3">
    <source>
        <dbReference type="ARBA" id="ARBA00022679"/>
    </source>
</evidence>
<comment type="pathway">
    <text evidence="7">Protein modification; lipoprotein biosynthesis (diacylglyceryl transfer).</text>
</comment>
<feature type="transmembrane region" description="Helical" evidence="7">
    <location>
        <begin position="275"/>
        <end position="299"/>
    </location>
</feature>
<comment type="function">
    <text evidence="7">Catalyzes the transfer of the diacylglyceryl group from phosphatidylglycerol to the sulfhydryl group of the N-terminal cysteine of a prolipoprotein, the first step in the formation of mature lipoproteins.</text>
</comment>
<comment type="catalytic activity">
    <reaction evidence="7">
        <text>L-cysteinyl-[prolipoprotein] + a 1,2-diacyl-sn-glycero-3-phospho-(1'-sn-glycerol) = an S-1,2-diacyl-sn-glyceryl-L-cysteinyl-[prolipoprotein] + sn-glycerol 1-phosphate + H(+)</text>
        <dbReference type="Rhea" id="RHEA:56712"/>
        <dbReference type="Rhea" id="RHEA-COMP:14679"/>
        <dbReference type="Rhea" id="RHEA-COMP:14680"/>
        <dbReference type="ChEBI" id="CHEBI:15378"/>
        <dbReference type="ChEBI" id="CHEBI:29950"/>
        <dbReference type="ChEBI" id="CHEBI:57685"/>
        <dbReference type="ChEBI" id="CHEBI:64716"/>
        <dbReference type="ChEBI" id="CHEBI:140658"/>
        <dbReference type="EC" id="2.5.1.145"/>
    </reaction>
</comment>
<comment type="similarity">
    <text evidence="1 7">Belongs to the Lgt family.</text>
</comment>
<keyword evidence="5 7" id="KW-1133">Transmembrane helix</keyword>
<dbReference type="InterPro" id="IPR001640">
    <property type="entry name" value="Lgt"/>
</dbReference>
<keyword evidence="6 7" id="KW-0472">Membrane</keyword>
<keyword evidence="2 7" id="KW-1003">Cell membrane</keyword>
<feature type="transmembrane region" description="Helical" evidence="7">
    <location>
        <begin position="236"/>
        <end position="255"/>
    </location>
</feature>
<feature type="binding site" evidence="7">
    <location>
        <position position="152"/>
    </location>
    <ligand>
        <name>a 1,2-diacyl-sn-glycero-3-phospho-(1'-sn-glycerol)</name>
        <dbReference type="ChEBI" id="CHEBI:64716"/>
    </ligand>
</feature>
<dbReference type="Pfam" id="PF01790">
    <property type="entry name" value="LGT"/>
    <property type="match status" value="1"/>
</dbReference>
<accession>A0AAP2CUY7</accession>
<dbReference type="PANTHER" id="PTHR30589:SF0">
    <property type="entry name" value="PHOSPHATIDYLGLYCEROL--PROLIPOPROTEIN DIACYLGLYCERYL TRANSFERASE"/>
    <property type="match status" value="1"/>
</dbReference>
<dbReference type="HAMAP" id="MF_01147">
    <property type="entry name" value="Lgt"/>
    <property type="match status" value="1"/>
</dbReference>
<dbReference type="GO" id="GO:0042158">
    <property type="term" value="P:lipoprotein biosynthetic process"/>
    <property type="evidence" value="ECO:0007669"/>
    <property type="project" value="UniProtKB-UniRule"/>
</dbReference>
<comment type="caution">
    <text evidence="8">The sequence shown here is derived from an EMBL/GenBank/DDBJ whole genome shotgun (WGS) entry which is preliminary data.</text>
</comment>
<protein>
    <recommendedName>
        <fullName evidence="7">Phosphatidylglycerol--prolipoprotein diacylglyceryl transferase</fullName>
        <ecNumber evidence="7">2.5.1.145</ecNumber>
    </recommendedName>
</protein>
<reference evidence="8 9" key="1">
    <citation type="journal article" date="2021" name="Arch. Microbiol.">
        <title>Harenicola maris gen. nov., sp. nov. isolated from the Sea of Japan shallow sediments.</title>
        <authorList>
            <person name="Romanenko L.A."/>
            <person name="Kurilenko V.V."/>
            <person name="Chernysheva N.Y."/>
            <person name="Tekutyeva L.A."/>
            <person name="Velansky P.V."/>
            <person name="Svetashev V.I."/>
            <person name="Isaeva M.P."/>
        </authorList>
    </citation>
    <scope>NUCLEOTIDE SEQUENCE [LARGE SCALE GENOMIC DNA]</scope>
    <source>
        <strain evidence="8 9">KMM 3653</strain>
    </source>
</reference>
<evidence type="ECO:0000256" key="7">
    <source>
        <dbReference type="HAMAP-Rule" id="MF_01147"/>
    </source>
</evidence>
<proteinExistence type="inferred from homology"/>
<evidence type="ECO:0000256" key="5">
    <source>
        <dbReference type="ARBA" id="ARBA00022989"/>
    </source>
</evidence>
<dbReference type="EC" id="2.5.1.145" evidence="7"/>
<evidence type="ECO:0000256" key="6">
    <source>
        <dbReference type="ARBA" id="ARBA00023136"/>
    </source>
</evidence>
<feature type="transmembrane region" description="Helical" evidence="7">
    <location>
        <begin position="139"/>
        <end position="157"/>
    </location>
</feature>
<dbReference type="RefSeq" id="WP_327794682.1">
    <property type="nucleotide sequence ID" value="NZ_JADQAZ010000002.1"/>
</dbReference>
<evidence type="ECO:0000313" key="9">
    <source>
        <dbReference type="Proteomes" id="UP001315686"/>
    </source>
</evidence>
<evidence type="ECO:0000256" key="2">
    <source>
        <dbReference type="ARBA" id="ARBA00022475"/>
    </source>
</evidence>
<evidence type="ECO:0000313" key="8">
    <source>
        <dbReference type="EMBL" id="MBT0958173.1"/>
    </source>
</evidence>
<feature type="transmembrane region" description="Helical" evidence="7">
    <location>
        <begin position="69"/>
        <end position="89"/>
    </location>
</feature>
<dbReference type="PROSITE" id="PS01311">
    <property type="entry name" value="LGT"/>
    <property type="match status" value="1"/>
</dbReference>
<name>A0AAP2CUY7_9RHOB</name>
<sequence>MQMLIDFPQIDPRIFHFNAFGIEIALRWYALAYIAGILLGWRLAVRLVKSSGLWPGGKAPFTPPQLEDFLTWVILGVVLGGRLGFVLFYKPGYYLENPGEILKVWEGGMAFHGGLIGVVLAAWIYTARHAIPRLSAADMMAVVVPPALMFGRLANFINAELYGRASDAPWAMKFPTLCQSPALQGCSQPGQWFFYGDEIARHPSQLYQAGLEGALLASVLLYLAWRTKALQKPGMLAGVFFAGYGMARIVVEYFRQPDAQFVSPGNPIGFVIGEGAVGVTMGQILSLPMVALGLGLILWARRRAAAQKAAA</sequence>
<keyword evidence="9" id="KW-1185">Reference proteome</keyword>
<dbReference type="GO" id="GO:0005886">
    <property type="term" value="C:plasma membrane"/>
    <property type="evidence" value="ECO:0007669"/>
    <property type="project" value="UniProtKB-SubCell"/>
</dbReference>
<comment type="subcellular location">
    <subcellularLocation>
        <location evidence="7">Cell membrane</location>
        <topology evidence="7">Multi-pass membrane protein</topology>
    </subcellularLocation>
</comment>
<evidence type="ECO:0000256" key="1">
    <source>
        <dbReference type="ARBA" id="ARBA00007150"/>
    </source>
</evidence>
<dbReference type="PANTHER" id="PTHR30589">
    <property type="entry name" value="PROLIPOPROTEIN DIACYLGLYCERYL TRANSFERASE"/>
    <property type="match status" value="1"/>
</dbReference>
<dbReference type="NCBIfam" id="TIGR00544">
    <property type="entry name" value="lgt"/>
    <property type="match status" value="1"/>
</dbReference>
<feature type="transmembrane region" description="Helical" evidence="7">
    <location>
        <begin position="109"/>
        <end position="127"/>
    </location>
</feature>
<dbReference type="Proteomes" id="UP001315686">
    <property type="component" value="Unassembled WGS sequence"/>
</dbReference>
<gene>
    <name evidence="7" type="primary">lgt</name>
    <name evidence="8" type="ORF">IV417_12310</name>
</gene>